<dbReference type="EMBL" id="LT906467">
    <property type="protein sequence ID" value="SNV79198.1"/>
    <property type="molecule type" value="Genomic_DNA"/>
</dbReference>
<dbReference type="RefSeq" id="WP_169713231.1">
    <property type="nucleotide sequence ID" value="NZ_CP009211.1"/>
</dbReference>
<organism evidence="1 2">
    <name type="scientific">Corynebacterium imitans</name>
    <dbReference type="NCBI Taxonomy" id="156978"/>
    <lineage>
        <taxon>Bacteria</taxon>
        <taxon>Bacillati</taxon>
        <taxon>Actinomycetota</taxon>
        <taxon>Actinomycetes</taxon>
        <taxon>Mycobacteriales</taxon>
        <taxon>Corynebacteriaceae</taxon>
        <taxon>Corynebacterium</taxon>
    </lineage>
</organism>
<dbReference type="AlphaFoldDB" id="A0A240A8C0"/>
<name>A0A240A8C0_9CORY</name>
<accession>A0A240A8C0</accession>
<dbReference type="Proteomes" id="UP000215374">
    <property type="component" value="Chromosome 1"/>
</dbReference>
<reference evidence="1 2" key="1">
    <citation type="submission" date="2017-06" db="EMBL/GenBank/DDBJ databases">
        <authorList>
            <consortium name="Pathogen Informatics"/>
        </authorList>
    </citation>
    <scope>NUCLEOTIDE SEQUENCE [LARGE SCALE GENOMIC DNA]</scope>
    <source>
        <strain evidence="1 2">NCTC13015</strain>
    </source>
</reference>
<evidence type="ECO:0000313" key="1">
    <source>
        <dbReference type="EMBL" id="SNV79198.1"/>
    </source>
</evidence>
<protein>
    <submittedName>
        <fullName evidence="1">Uncharacterized protein</fullName>
    </submittedName>
</protein>
<sequence>MQRPFPREEAQLSEAESAEFELLTSGFERVEEHVLSWALIPQIYN</sequence>
<gene>
    <name evidence="1" type="ORF">SAMEA4535761_01893</name>
</gene>
<proteinExistence type="predicted"/>
<evidence type="ECO:0000313" key="2">
    <source>
        <dbReference type="Proteomes" id="UP000215374"/>
    </source>
</evidence>